<dbReference type="GO" id="GO:0008360">
    <property type="term" value="P:regulation of cell shape"/>
    <property type="evidence" value="ECO:0007669"/>
    <property type="project" value="UniProtKB-KW"/>
</dbReference>
<reference evidence="20 21" key="1">
    <citation type="submission" date="2016-10" db="EMBL/GenBank/DDBJ databases">
        <authorList>
            <person name="de Groot N.N."/>
        </authorList>
    </citation>
    <scope>NUCLEOTIDE SEQUENCE [LARGE SCALE GENOMIC DNA]</scope>
    <source>
        <strain evidence="20 21">DSM 26915</strain>
    </source>
</reference>
<evidence type="ECO:0000256" key="1">
    <source>
        <dbReference type="ARBA" id="ARBA00004496"/>
    </source>
</evidence>
<comment type="pathway">
    <text evidence="18">Nucleotide-sugar biosynthesis; UDP-N-acetyl-alpha-D-glucosamine biosynthesis; N-acetyl-alpha-D-glucosamine 1-phosphate from alpha-D-glucosamine 6-phosphate (route II): step 2/2.</text>
</comment>
<dbReference type="CDD" id="cd02540">
    <property type="entry name" value="GT2_GlmU_N_bac"/>
    <property type="match status" value="1"/>
</dbReference>
<feature type="region of interest" description="N-acetyltransferase" evidence="18">
    <location>
        <begin position="250"/>
        <end position="451"/>
    </location>
</feature>
<comment type="catalytic activity">
    <reaction evidence="16 18">
        <text>N-acetyl-alpha-D-glucosamine 1-phosphate + UTP + H(+) = UDP-N-acetyl-alpha-D-glucosamine + diphosphate</text>
        <dbReference type="Rhea" id="RHEA:13509"/>
        <dbReference type="ChEBI" id="CHEBI:15378"/>
        <dbReference type="ChEBI" id="CHEBI:33019"/>
        <dbReference type="ChEBI" id="CHEBI:46398"/>
        <dbReference type="ChEBI" id="CHEBI:57705"/>
        <dbReference type="ChEBI" id="CHEBI:57776"/>
        <dbReference type="EC" id="2.7.7.23"/>
    </reaction>
</comment>
<comment type="similarity">
    <text evidence="2 18">In the C-terminal section; belongs to the transferase hexapeptide repeat family.</text>
</comment>
<feature type="binding site" evidence="18">
    <location>
        <position position="154"/>
    </location>
    <ligand>
        <name>UDP-N-acetyl-alpha-D-glucosamine</name>
        <dbReference type="ChEBI" id="CHEBI:57705"/>
    </ligand>
</feature>
<evidence type="ECO:0000256" key="9">
    <source>
        <dbReference type="ARBA" id="ARBA00022842"/>
    </source>
</evidence>
<comment type="function">
    <text evidence="17 18">Catalyzes the last two sequential reactions in the de novo biosynthetic pathway for UDP-N-acetylglucosamine (UDP-GlcNAc). The C-terminal domain catalyzes the transfer of acetyl group from acetyl coenzyme A to glucosamine-1-phosphate (GlcN-1-P) to produce N-acetylglucosamine-1-phosphate (GlcNAc-1-P), which is converted into UDP-GlcNAc by the transfer of uridine 5-monophosphate (from uridine 5-triphosphate), a reaction catalyzed by the N-terminal domain.</text>
</comment>
<dbReference type="GO" id="GO:0019134">
    <property type="term" value="F:glucosamine-1-phosphate N-acetyltransferase activity"/>
    <property type="evidence" value="ECO:0007669"/>
    <property type="project" value="UniProtKB-UniRule"/>
</dbReference>
<evidence type="ECO:0000256" key="6">
    <source>
        <dbReference type="ARBA" id="ARBA00022695"/>
    </source>
</evidence>
<keyword evidence="13 18" id="KW-0012">Acyltransferase</keyword>
<evidence type="ECO:0000256" key="12">
    <source>
        <dbReference type="ARBA" id="ARBA00023268"/>
    </source>
</evidence>
<comment type="similarity">
    <text evidence="3 18">In the N-terminal section; belongs to the N-acetylglucosamine-1-phosphate uridyltransferase family.</text>
</comment>
<feature type="binding site" evidence="18">
    <location>
        <position position="226"/>
    </location>
    <ligand>
        <name>Mg(2+)</name>
        <dbReference type="ChEBI" id="CHEBI:18420"/>
    </ligand>
</feature>
<dbReference type="Gene3D" id="3.90.550.10">
    <property type="entry name" value="Spore Coat Polysaccharide Biosynthesis Protein SpsA, Chain A"/>
    <property type="match status" value="1"/>
</dbReference>
<keyword evidence="10 18" id="KW-0133">Cell shape</keyword>
<dbReference type="GO" id="GO:0009252">
    <property type="term" value="P:peptidoglycan biosynthetic process"/>
    <property type="evidence" value="ECO:0007669"/>
    <property type="project" value="UniProtKB-UniRule"/>
</dbReference>
<dbReference type="NCBIfam" id="NF010933">
    <property type="entry name" value="PRK14353.1"/>
    <property type="match status" value="1"/>
</dbReference>
<gene>
    <name evidence="18" type="primary">glmU</name>
    <name evidence="20" type="ORF">SAMN04488045_0253</name>
</gene>
<evidence type="ECO:0000256" key="3">
    <source>
        <dbReference type="ARBA" id="ARBA00007947"/>
    </source>
</evidence>
<keyword evidence="6 18" id="KW-0548">Nucleotidyltransferase</keyword>
<evidence type="ECO:0000256" key="5">
    <source>
        <dbReference type="ARBA" id="ARBA00022679"/>
    </source>
</evidence>
<dbReference type="UniPathway" id="UPA00113">
    <property type="reaction ID" value="UER00532"/>
</dbReference>
<dbReference type="PANTHER" id="PTHR43584:SF3">
    <property type="entry name" value="BIFUNCTIONAL PROTEIN GLMU"/>
    <property type="match status" value="1"/>
</dbReference>
<dbReference type="NCBIfam" id="TIGR01173">
    <property type="entry name" value="glmU"/>
    <property type="match status" value="1"/>
</dbReference>
<dbReference type="GO" id="GO:0016020">
    <property type="term" value="C:membrane"/>
    <property type="evidence" value="ECO:0007669"/>
    <property type="project" value="GOC"/>
</dbReference>
<dbReference type="GO" id="GO:0006048">
    <property type="term" value="P:UDP-N-acetylglucosamine biosynthetic process"/>
    <property type="evidence" value="ECO:0007669"/>
    <property type="project" value="UniProtKB-UniPathway"/>
</dbReference>
<dbReference type="GO" id="GO:0009245">
    <property type="term" value="P:lipid A biosynthetic process"/>
    <property type="evidence" value="ECO:0007669"/>
    <property type="project" value="UniProtKB-UniRule"/>
</dbReference>
<evidence type="ECO:0000256" key="10">
    <source>
        <dbReference type="ARBA" id="ARBA00022960"/>
    </source>
</evidence>
<sequence>MNIALIILAAGKGTRMESDLPKVLHKIAGAPMLAHVMKAGNSLEPEKVVVVAGHGADLVTKAAQDYDPEATIVLQDEQLGTGHAAMQARDALAGFEGDAIVMFGDTPFISQDTLERMAEARAKHDVVVLGFNAADPAKYGRLVTEGDTLLRIVEFKDASDEERAITLCNSGVLCASAPMLFDLLDQVNNDNASGEYYLPDIVGIARDKGMSATAVTCDEAETLGINSRAELAVAEKIFQTKARADLIEDGVYMQAPDTVYLSFDTVIGRDAEIEPNVVFGPGVTIESNAQIRAFSHLEGCHVSRGSVVGPYARLRPGAELAEDVRIGNFVEVKNAQIDEGAKVNHLSYIGDAHVGAGSNIGAGTITCNYDGFFKHKTEIGAGAFIGSNTMLVAPVKIGVGALTGSGSVITKSVPDGAMALARAPQDNKEGRATKMFDILKAKKAKSQKDKS</sequence>
<keyword evidence="11 18" id="KW-0573">Peptidoglycan synthesis</keyword>
<feature type="binding site" evidence="18">
    <location>
        <position position="315"/>
    </location>
    <ligand>
        <name>UDP-N-acetyl-alpha-D-glucosamine</name>
        <dbReference type="ChEBI" id="CHEBI:57705"/>
    </ligand>
</feature>
<comment type="caution">
    <text evidence="18">Lacks conserved residue(s) required for the propagation of feature annotation.</text>
</comment>
<dbReference type="SUPFAM" id="SSF51161">
    <property type="entry name" value="Trimeric LpxA-like enzymes"/>
    <property type="match status" value="1"/>
</dbReference>
<evidence type="ECO:0000256" key="17">
    <source>
        <dbReference type="ARBA" id="ARBA00049628"/>
    </source>
</evidence>
<dbReference type="InterPro" id="IPR005882">
    <property type="entry name" value="Bifunctional_GlmU"/>
</dbReference>
<keyword evidence="5 18" id="KW-0808">Transferase</keyword>
<dbReference type="Pfam" id="PF00132">
    <property type="entry name" value="Hexapep"/>
    <property type="match status" value="1"/>
</dbReference>
<feature type="region of interest" description="Linker" evidence="18">
    <location>
        <begin position="229"/>
        <end position="249"/>
    </location>
</feature>
<dbReference type="Pfam" id="PF12804">
    <property type="entry name" value="NTP_transf_3"/>
    <property type="match status" value="1"/>
</dbReference>
<feature type="binding site" evidence="18">
    <location>
        <position position="169"/>
    </location>
    <ligand>
        <name>UDP-N-acetyl-alpha-D-glucosamine</name>
        <dbReference type="ChEBI" id="CHEBI:57705"/>
    </ligand>
</feature>
<feature type="binding site" evidence="18">
    <location>
        <position position="140"/>
    </location>
    <ligand>
        <name>UDP-N-acetyl-alpha-D-glucosamine</name>
        <dbReference type="ChEBI" id="CHEBI:57705"/>
    </ligand>
</feature>
<feature type="domain" description="MobA-like NTP transferase" evidence="19">
    <location>
        <begin position="6"/>
        <end position="132"/>
    </location>
</feature>
<dbReference type="PANTHER" id="PTHR43584">
    <property type="entry name" value="NUCLEOTIDYL TRANSFERASE"/>
    <property type="match status" value="1"/>
</dbReference>
<evidence type="ECO:0000256" key="15">
    <source>
        <dbReference type="ARBA" id="ARBA00048247"/>
    </source>
</evidence>
<keyword evidence="7 18" id="KW-0479">Metal-binding</keyword>
<dbReference type="EC" id="2.7.7.23" evidence="18"/>
<feature type="binding site" evidence="18">
    <location>
        <position position="105"/>
    </location>
    <ligand>
        <name>Mg(2+)</name>
        <dbReference type="ChEBI" id="CHEBI:18420"/>
    </ligand>
</feature>
<keyword evidence="12 18" id="KW-0511">Multifunctional enzyme</keyword>
<feature type="binding site" evidence="18">
    <location>
        <position position="387"/>
    </location>
    <ligand>
        <name>acetyl-CoA</name>
        <dbReference type="ChEBI" id="CHEBI:57288"/>
    </ligand>
</feature>
<feature type="binding site" evidence="18">
    <location>
        <position position="405"/>
    </location>
    <ligand>
        <name>acetyl-CoA</name>
        <dbReference type="ChEBI" id="CHEBI:57288"/>
    </ligand>
</feature>
<dbReference type="RefSeq" id="WP_103908663.1">
    <property type="nucleotide sequence ID" value="NZ_FNUZ01000001.1"/>
</dbReference>
<dbReference type="UniPathway" id="UPA00973"/>
<dbReference type="GO" id="GO:0003977">
    <property type="term" value="F:UDP-N-acetylglucosamine diphosphorylase activity"/>
    <property type="evidence" value="ECO:0007669"/>
    <property type="project" value="UniProtKB-UniRule"/>
</dbReference>
<evidence type="ECO:0000259" key="19">
    <source>
        <dbReference type="Pfam" id="PF12804"/>
    </source>
</evidence>
<keyword evidence="8 18" id="KW-0677">Repeat</keyword>
<dbReference type="GO" id="GO:0000287">
    <property type="term" value="F:magnesium ion binding"/>
    <property type="evidence" value="ECO:0007669"/>
    <property type="project" value="UniProtKB-UniRule"/>
</dbReference>
<feature type="binding site" evidence="18">
    <location>
        <position position="362"/>
    </location>
    <ligand>
        <name>acetyl-CoA</name>
        <dbReference type="ChEBI" id="CHEBI:57288"/>
    </ligand>
</feature>
<dbReference type="HAMAP" id="MF_01631">
    <property type="entry name" value="GlmU"/>
    <property type="match status" value="1"/>
</dbReference>
<dbReference type="AlphaFoldDB" id="A0A1H5SKS9"/>
<dbReference type="EC" id="2.3.1.157" evidence="18"/>
<feature type="binding site" evidence="18">
    <location>
        <position position="422"/>
    </location>
    <ligand>
        <name>acetyl-CoA</name>
        <dbReference type="ChEBI" id="CHEBI:57288"/>
    </ligand>
</feature>
<keyword evidence="14 18" id="KW-0961">Cell wall biogenesis/degradation</keyword>
<evidence type="ECO:0000256" key="4">
    <source>
        <dbReference type="ARBA" id="ARBA00022490"/>
    </source>
</evidence>
<evidence type="ECO:0000256" key="11">
    <source>
        <dbReference type="ARBA" id="ARBA00022984"/>
    </source>
</evidence>
<feature type="region of interest" description="Pyrophosphorylase" evidence="18">
    <location>
        <begin position="1"/>
        <end position="228"/>
    </location>
</feature>
<protein>
    <recommendedName>
        <fullName evidence="18">Bifunctional protein GlmU</fullName>
    </recommendedName>
    <domain>
        <recommendedName>
            <fullName evidence="18">UDP-N-acetylglucosamine pyrophosphorylase</fullName>
            <ecNumber evidence="18">2.7.7.23</ecNumber>
        </recommendedName>
        <alternativeName>
            <fullName evidence="18">N-acetylglucosamine-1-phosphate uridyltransferase</fullName>
        </alternativeName>
    </domain>
    <domain>
        <recommendedName>
            <fullName evidence="18">Glucosamine-1-phosphate N-acetyltransferase</fullName>
            <ecNumber evidence="18">2.3.1.157</ecNumber>
        </recommendedName>
    </domain>
</protein>
<dbReference type="GO" id="GO:0005737">
    <property type="term" value="C:cytoplasm"/>
    <property type="evidence" value="ECO:0007669"/>
    <property type="project" value="UniProtKB-SubCell"/>
</dbReference>
<dbReference type="InterPro" id="IPR011004">
    <property type="entry name" value="Trimer_LpxA-like_sf"/>
</dbReference>
<feature type="binding site" evidence="18">
    <location>
        <begin position="8"/>
        <end position="11"/>
    </location>
    <ligand>
        <name>UDP-N-acetyl-alpha-D-glucosamine</name>
        <dbReference type="ChEBI" id="CHEBI:57705"/>
    </ligand>
</feature>
<dbReference type="InterPro" id="IPR001451">
    <property type="entry name" value="Hexapep"/>
</dbReference>
<feature type="binding site" evidence="18">
    <location>
        <position position="348"/>
    </location>
    <ligand>
        <name>UDP-N-acetyl-alpha-D-glucosamine</name>
        <dbReference type="ChEBI" id="CHEBI:57705"/>
    </ligand>
</feature>
<dbReference type="InterPro" id="IPR050065">
    <property type="entry name" value="GlmU-like"/>
</dbReference>
<organism evidence="20 21">
    <name type="scientific">Thalassococcus halodurans</name>
    <dbReference type="NCBI Taxonomy" id="373675"/>
    <lineage>
        <taxon>Bacteria</taxon>
        <taxon>Pseudomonadati</taxon>
        <taxon>Pseudomonadota</taxon>
        <taxon>Alphaproteobacteria</taxon>
        <taxon>Rhodobacterales</taxon>
        <taxon>Roseobacteraceae</taxon>
        <taxon>Thalassococcus</taxon>
    </lineage>
</organism>
<comment type="cofactor">
    <cofactor evidence="18">
        <name>Mg(2+)</name>
        <dbReference type="ChEBI" id="CHEBI:18420"/>
    </cofactor>
    <text evidence="18">Binds 1 Mg(2+) ion per subunit.</text>
</comment>
<feature type="binding site" evidence="18">
    <location>
        <position position="75"/>
    </location>
    <ligand>
        <name>UDP-N-acetyl-alpha-D-glucosamine</name>
        <dbReference type="ChEBI" id="CHEBI:57705"/>
    </ligand>
</feature>
<feature type="active site" description="Proton acceptor" evidence="18">
    <location>
        <position position="345"/>
    </location>
</feature>
<keyword evidence="4 18" id="KW-0963">Cytoplasm</keyword>
<evidence type="ECO:0000256" key="2">
    <source>
        <dbReference type="ARBA" id="ARBA00007707"/>
    </source>
</evidence>
<feature type="binding site" evidence="18">
    <location>
        <begin position="80"/>
        <end position="81"/>
    </location>
    <ligand>
        <name>UDP-N-acetyl-alpha-D-glucosamine</name>
        <dbReference type="ChEBI" id="CHEBI:57705"/>
    </ligand>
</feature>
<comment type="subcellular location">
    <subcellularLocation>
        <location evidence="1 18">Cytoplasm</location>
    </subcellularLocation>
</comment>
<feature type="binding site" evidence="18">
    <location>
        <position position="22"/>
    </location>
    <ligand>
        <name>UDP-N-acetyl-alpha-D-glucosamine</name>
        <dbReference type="ChEBI" id="CHEBI:57705"/>
    </ligand>
</feature>
<evidence type="ECO:0000256" key="16">
    <source>
        <dbReference type="ARBA" id="ARBA00048493"/>
    </source>
</evidence>
<accession>A0A1H5SKS9</accession>
<feature type="binding site" evidence="18">
    <location>
        <position position="333"/>
    </location>
    <ligand>
        <name>UDP-N-acetyl-alpha-D-glucosamine</name>
        <dbReference type="ChEBI" id="CHEBI:57705"/>
    </ligand>
</feature>
<keyword evidence="9 18" id="KW-0460">Magnesium</keyword>
<dbReference type="Proteomes" id="UP000236752">
    <property type="component" value="Unassembled WGS sequence"/>
</dbReference>
<dbReference type="GO" id="GO:0071555">
    <property type="term" value="P:cell wall organization"/>
    <property type="evidence" value="ECO:0007669"/>
    <property type="project" value="UniProtKB-KW"/>
</dbReference>
<feature type="binding site" evidence="18">
    <location>
        <position position="226"/>
    </location>
    <ligand>
        <name>UDP-N-acetyl-alpha-D-glucosamine</name>
        <dbReference type="ChEBI" id="CHEBI:57705"/>
    </ligand>
</feature>
<evidence type="ECO:0000256" key="14">
    <source>
        <dbReference type="ARBA" id="ARBA00023316"/>
    </source>
</evidence>
<evidence type="ECO:0000256" key="8">
    <source>
        <dbReference type="ARBA" id="ARBA00022737"/>
    </source>
</evidence>
<evidence type="ECO:0000256" key="13">
    <source>
        <dbReference type="ARBA" id="ARBA00023315"/>
    </source>
</evidence>
<dbReference type="CDD" id="cd03353">
    <property type="entry name" value="LbH_GlmU_C"/>
    <property type="match status" value="1"/>
</dbReference>
<evidence type="ECO:0000313" key="21">
    <source>
        <dbReference type="Proteomes" id="UP000236752"/>
    </source>
</evidence>
<comment type="catalytic activity">
    <reaction evidence="15 18">
        <text>alpha-D-glucosamine 1-phosphate + acetyl-CoA = N-acetyl-alpha-D-glucosamine 1-phosphate + CoA + H(+)</text>
        <dbReference type="Rhea" id="RHEA:13725"/>
        <dbReference type="ChEBI" id="CHEBI:15378"/>
        <dbReference type="ChEBI" id="CHEBI:57287"/>
        <dbReference type="ChEBI" id="CHEBI:57288"/>
        <dbReference type="ChEBI" id="CHEBI:57776"/>
        <dbReference type="ChEBI" id="CHEBI:58516"/>
        <dbReference type="EC" id="2.3.1.157"/>
    </reaction>
</comment>
<comment type="pathway">
    <text evidence="18">Bacterial outer membrane biogenesis; LPS lipid A biosynthesis.</text>
</comment>
<proteinExistence type="inferred from homology"/>
<dbReference type="SUPFAM" id="SSF53448">
    <property type="entry name" value="Nucleotide-diphospho-sugar transferases"/>
    <property type="match status" value="1"/>
</dbReference>
<dbReference type="OrthoDB" id="9775031at2"/>
<evidence type="ECO:0000313" key="20">
    <source>
        <dbReference type="EMBL" id="SEF50558.1"/>
    </source>
</evidence>
<feature type="binding site" evidence="18">
    <location>
        <begin position="368"/>
        <end position="369"/>
    </location>
    <ligand>
        <name>acetyl-CoA</name>
        <dbReference type="ChEBI" id="CHEBI:57288"/>
    </ligand>
</feature>
<dbReference type="EMBL" id="FNUZ01000001">
    <property type="protein sequence ID" value="SEF50558.1"/>
    <property type="molecule type" value="Genomic_DNA"/>
</dbReference>
<feature type="binding site" evidence="18">
    <location>
        <position position="359"/>
    </location>
    <ligand>
        <name>UDP-N-acetyl-alpha-D-glucosamine</name>
        <dbReference type="ChEBI" id="CHEBI:57705"/>
    </ligand>
</feature>
<evidence type="ECO:0000256" key="7">
    <source>
        <dbReference type="ARBA" id="ARBA00022723"/>
    </source>
</evidence>
<dbReference type="InterPro" id="IPR038009">
    <property type="entry name" value="GlmU_C_LbH"/>
</dbReference>
<evidence type="ECO:0000256" key="18">
    <source>
        <dbReference type="HAMAP-Rule" id="MF_01631"/>
    </source>
</evidence>
<dbReference type="GO" id="GO:0000902">
    <property type="term" value="P:cell morphogenesis"/>
    <property type="evidence" value="ECO:0007669"/>
    <property type="project" value="UniProtKB-UniRule"/>
</dbReference>
<dbReference type="Gene3D" id="2.160.10.10">
    <property type="entry name" value="Hexapeptide repeat proteins"/>
    <property type="match status" value="1"/>
</dbReference>
<comment type="pathway">
    <text evidence="18">Nucleotide-sugar biosynthesis; UDP-N-acetyl-alpha-D-glucosamine biosynthesis; UDP-N-acetyl-alpha-D-glucosamine from N-acetyl-alpha-D-glucosamine 1-phosphate: step 1/1.</text>
</comment>
<name>A0A1H5SKS9_9RHOB</name>
<comment type="subunit">
    <text evidence="18">Homotrimer.</text>
</comment>
<keyword evidence="21" id="KW-1185">Reference proteome</keyword>
<dbReference type="InterPro" id="IPR025877">
    <property type="entry name" value="MobA-like_NTP_Trfase"/>
</dbReference>
<dbReference type="InterPro" id="IPR029044">
    <property type="entry name" value="Nucleotide-diphossugar_trans"/>
</dbReference>